<comment type="caution">
    <text evidence="2">The sequence shown here is derived from an EMBL/GenBank/DDBJ whole genome shotgun (WGS) entry which is preliminary data.</text>
</comment>
<evidence type="ECO:0000256" key="1">
    <source>
        <dbReference type="SAM" id="MobiDB-lite"/>
    </source>
</evidence>
<gene>
    <name evidence="2" type="ORF">H9906_05965</name>
</gene>
<proteinExistence type="predicted"/>
<dbReference type="EMBL" id="DWUQ01000122">
    <property type="protein sequence ID" value="HJD44555.1"/>
    <property type="molecule type" value="Genomic_DNA"/>
</dbReference>
<dbReference type="AlphaFoldDB" id="A0A9D2RGR4"/>
<organism evidence="2 3">
    <name type="scientific">Candidatus Paenalcaligenes intestinipullorum</name>
    <dbReference type="NCBI Taxonomy" id="2838718"/>
    <lineage>
        <taxon>Bacteria</taxon>
        <taxon>Pseudomonadati</taxon>
        <taxon>Pseudomonadota</taxon>
        <taxon>Betaproteobacteria</taxon>
        <taxon>Burkholderiales</taxon>
        <taxon>Alcaligenaceae</taxon>
        <taxon>Paenalcaligenes</taxon>
    </lineage>
</organism>
<accession>A0A9D2RGR4</accession>
<reference evidence="2" key="1">
    <citation type="journal article" date="2021" name="PeerJ">
        <title>Extensive microbial diversity within the chicken gut microbiome revealed by metagenomics and culture.</title>
        <authorList>
            <person name="Gilroy R."/>
            <person name="Ravi A."/>
            <person name="Getino M."/>
            <person name="Pursley I."/>
            <person name="Horton D.L."/>
            <person name="Alikhan N.F."/>
            <person name="Baker D."/>
            <person name="Gharbi K."/>
            <person name="Hall N."/>
            <person name="Watson M."/>
            <person name="Adriaenssens E.M."/>
            <person name="Foster-Nyarko E."/>
            <person name="Jarju S."/>
            <person name="Secka A."/>
            <person name="Antonio M."/>
            <person name="Oren A."/>
            <person name="Chaudhuri R.R."/>
            <person name="La Ragione R."/>
            <person name="Hildebrand F."/>
            <person name="Pallen M.J."/>
        </authorList>
    </citation>
    <scope>NUCLEOTIDE SEQUENCE</scope>
    <source>
        <strain evidence="2">9264</strain>
    </source>
</reference>
<name>A0A9D2RGR4_9BURK</name>
<sequence>MTKRDQELRQHIKKDLPNKEQEDGTIEQEARHEKATEFTGNPNPRGTPASPS</sequence>
<reference evidence="2" key="2">
    <citation type="submission" date="2021-04" db="EMBL/GenBank/DDBJ databases">
        <authorList>
            <person name="Gilroy R."/>
        </authorList>
    </citation>
    <scope>NUCLEOTIDE SEQUENCE</scope>
    <source>
        <strain evidence="2">9264</strain>
    </source>
</reference>
<evidence type="ECO:0000313" key="2">
    <source>
        <dbReference type="EMBL" id="HJD44555.1"/>
    </source>
</evidence>
<feature type="compositionally biased region" description="Basic and acidic residues" evidence="1">
    <location>
        <begin position="1"/>
        <end position="36"/>
    </location>
</feature>
<dbReference type="Proteomes" id="UP000823889">
    <property type="component" value="Unassembled WGS sequence"/>
</dbReference>
<protein>
    <submittedName>
        <fullName evidence="2">Uncharacterized protein</fullName>
    </submittedName>
</protein>
<evidence type="ECO:0000313" key="3">
    <source>
        <dbReference type="Proteomes" id="UP000823889"/>
    </source>
</evidence>
<feature type="region of interest" description="Disordered" evidence="1">
    <location>
        <begin position="1"/>
        <end position="52"/>
    </location>
</feature>